<comment type="caution">
    <text evidence="1">The sequence shown here is derived from an EMBL/GenBank/DDBJ whole genome shotgun (WGS) entry which is preliminary data.</text>
</comment>
<proteinExistence type="predicted"/>
<evidence type="ECO:0000313" key="2">
    <source>
        <dbReference type="Proteomes" id="UP001054252"/>
    </source>
</evidence>
<dbReference type="EMBL" id="BPVZ01000003">
    <property type="protein sequence ID" value="GKU89378.1"/>
    <property type="molecule type" value="Genomic_DNA"/>
</dbReference>
<evidence type="ECO:0000313" key="1">
    <source>
        <dbReference type="EMBL" id="GKU89378.1"/>
    </source>
</evidence>
<name>A0AAV5HKR8_9ROSI</name>
<dbReference type="AlphaFoldDB" id="A0AAV5HKR8"/>
<accession>A0AAV5HKR8</accession>
<dbReference type="Proteomes" id="UP001054252">
    <property type="component" value="Unassembled WGS sequence"/>
</dbReference>
<keyword evidence="2" id="KW-1185">Reference proteome</keyword>
<reference evidence="1 2" key="1">
    <citation type="journal article" date="2021" name="Commun. Biol.">
        <title>The genome of Shorea leprosula (Dipterocarpaceae) highlights the ecological relevance of drought in aseasonal tropical rainforests.</title>
        <authorList>
            <person name="Ng K.K.S."/>
            <person name="Kobayashi M.J."/>
            <person name="Fawcett J.A."/>
            <person name="Hatakeyama M."/>
            <person name="Paape T."/>
            <person name="Ng C.H."/>
            <person name="Ang C.C."/>
            <person name="Tnah L.H."/>
            <person name="Lee C.T."/>
            <person name="Nishiyama T."/>
            <person name="Sese J."/>
            <person name="O'Brien M.J."/>
            <person name="Copetti D."/>
            <person name="Mohd Noor M.I."/>
            <person name="Ong R.C."/>
            <person name="Putra M."/>
            <person name="Sireger I.Z."/>
            <person name="Indrioko S."/>
            <person name="Kosugi Y."/>
            <person name="Izuno A."/>
            <person name="Isagi Y."/>
            <person name="Lee S.L."/>
            <person name="Shimizu K.K."/>
        </authorList>
    </citation>
    <scope>NUCLEOTIDE SEQUENCE [LARGE SCALE GENOMIC DNA]</scope>
    <source>
        <strain evidence="1">214</strain>
    </source>
</reference>
<gene>
    <name evidence="1" type="ORF">SLEP1_g3522</name>
</gene>
<organism evidence="1 2">
    <name type="scientific">Rubroshorea leprosula</name>
    <dbReference type="NCBI Taxonomy" id="152421"/>
    <lineage>
        <taxon>Eukaryota</taxon>
        <taxon>Viridiplantae</taxon>
        <taxon>Streptophyta</taxon>
        <taxon>Embryophyta</taxon>
        <taxon>Tracheophyta</taxon>
        <taxon>Spermatophyta</taxon>
        <taxon>Magnoliopsida</taxon>
        <taxon>eudicotyledons</taxon>
        <taxon>Gunneridae</taxon>
        <taxon>Pentapetalae</taxon>
        <taxon>rosids</taxon>
        <taxon>malvids</taxon>
        <taxon>Malvales</taxon>
        <taxon>Dipterocarpaceae</taxon>
        <taxon>Rubroshorea</taxon>
    </lineage>
</organism>
<sequence length="81" mass="8771">MLEPSGPPAAQAWWSPCTPCFDGPRGLSGGLPLFRLICGSARRRSRSGVHRGRLLLSDDCRRRSVSRPGILELGATSPRVD</sequence>
<protein>
    <submittedName>
        <fullName evidence="1">Uncharacterized protein</fullName>
    </submittedName>
</protein>